<accession>W9BEM9</accession>
<dbReference type="EMBL" id="CCAX010000003">
    <property type="protein sequence ID" value="CDO04705.1"/>
    <property type="molecule type" value="Genomic_DNA"/>
</dbReference>
<name>W9BEM9_9BACI</name>
<sequence>MINWNLFEHRSNGDLLKEDVNRAIQKWKRGSSP</sequence>
<gene>
    <name evidence="1" type="ORF">BN988_03270</name>
</gene>
<evidence type="ECO:0000313" key="2">
    <source>
        <dbReference type="Proteomes" id="UP000028863"/>
    </source>
</evidence>
<organism evidence="1 2">
    <name type="scientific">Oceanobacillus picturae</name>
    <dbReference type="NCBI Taxonomy" id="171693"/>
    <lineage>
        <taxon>Bacteria</taxon>
        <taxon>Bacillati</taxon>
        <taxon>Bacillota</taxon>
        <taxon>Bacilli</taxon>
        <taxon>Bacillales</taxon>
        <taxon>Bacillaceae</taxon>
        <taxon>Oceanobacillus</taxon>
    </lineage>
</organism>
<comment type="caution">
    <text evidence="1">The sequence shown here is derived from an EMBL/GenBank/DDBJ whole genome shotgun (WGS) entry which is preliminary data.</text>
</comment>
<dbReference type="Proteomes" id="UP000028863">
    <property type="component" value="Unassembled WGS sequence"/>
</dbReference>
<proteinExistence type="predicted"/>
<evidence type="ECO:0000313" key="1">
    <source>
        <dbReference type="EMBL" id="CDO04705.1"/>
    </source>
</evidence>
<protein>
    <submittedName>
        <fullName evidence="1">Uncharacterized protein</fullName>
    </submittedName>
</protein>
<keyword evidence="2" id="KW-1185">Reference proteome</keyword>
<reference evidence="1" key="2">
    <citation type="submission" date="2014-03" db="EMBL/GenBank/DDBJ databases">
        <authorList>
            <person name="Urmite Genomes"/>
        </authorList>
    </citation>
    <scope>NUCLEOTIDE SEQUENCE</scope>
    <source>
        <strain evidence="1">S1</strain>
    </source>
</reference>
<reference evidence="1" key="1">
    <citation type="submission" date="2014-03" db="EMBL/GenBank/DDBJ databases">
        <title>Draft genome sequencing of Oceanobacillus picturae strain S1 isolated from human gut.</title>
        <authorList>
            <person name="Croce O."/>
            <person name="Lagier J.C."/>
            <person name="Raoult D."/>
        </authorList>
    </citation>
    <scope>NUCLEOTIDE SEQUENCE [LARGE SCALE GENOMIC DNA]</scope>
    <source>
        <strain evidence="1">S1</strain>
    </source>
</reference>
<dbReference type="AlphaFoldDB" id="W9BEM9"/>